<keyword evidence="7" id="KW-0496">Mitochondrion</keyword>
<dbReference type="PRINTS" id="PR00979">
    <property type="entry name" value="TAFAZZIN"/>
</dbReference>
<evidence type="ECO:0000256" key="5">
    <source>
        <dbReference type="ARBA" id="ARBA00022792"/>
    </source>
</evidence>
<reference evidence="14 15" key="1">
    <citation type="journal article" date="2018" name="Front. Microbiol.">
        <title>Prospects for Fungal Bioremediation of Acidic Radioactive Waste Sites: Characterization and Genome Sequence of Rhodotorula taiwanensis MD1149.</title>
        <authorList>
            <person name="Tkavc R."/>
            <person name="Matrosova V.Y."/>
            <person name="Grichenko O.E."/>
            <person name="Gostincar C."/>
            <person name="Volpe R.P."/>
            <person name="Klimenkova P."/>
            <person name="Gaidamakova E.K."/>
            <person name="Zhou C.E."/>
            <person name="Stewart B.J."/>
            <person name="Lyman M.G."/>
            <person name="Malfatti S.A."/>
            <person name="Rubinfeld B."/>
            <person name="Courtot M."/>
            <person name="Singh J."/>
            <person name="Dalgard C.L."/>
            <person name="Hamilton T."/>
            <person name="Frey K.G."/>
            <person name="Gunde-Cimerman N."/>
            <person name="Dugan L."/>
            <person name="Daly M.J."/>
        </authorList>
    </citation>
    <scope>NUCLEOTIDE SEQUENCE [LARGE SCALE GENOMIC DNA]</scope>
    <source>
        <strain evidence="14 15">MD1149</strain>
    </source>
</reference>
<dbReference type="GO" id="GO:0047184">
    <property type="term" value="F:1-acylglycerophosphocholine O-acyltransferase activity"/>
    <property type="evidence" value="ECO:0007669"/>
    <property type="project" value="TreeGrafter"/>
</dbReference>
<evidence type="ECO:0000256" key="7">
    <source>
        <dbReference type="ARBA" id="ARBA00023128"/>
    </source>
</evidence>
<keyword evidence="6" id="KW-0443">Lipid metabolism</keyword>
<dbReference type="GO" id="GO:0007007">
    <property type="term" value="P:inner mitochondrial membrane organization"/>
    <property type="evidence" value="ECO:0007669"/>
    <property type="project" value="TreeGrafter"/>
</dbReference>
<dbReference type="STRING" id="741276.A0A2S5B0N4"/>
<dbReference type="SUPFAM" id="SSF69593">
    <property type="entry name" value="Glycerol-3-phosphate (1)-acyltransferase"/>
    <property type="match status" value="1"/>
</dbReference>
<keyword evidence="3" id="KW-0808">Transferase</keyword>
<dbReference type="AlphaFoldDB" id="A0A2S5B0N4"/>
<keyword evidence="4" id="KW-1000">Mitochondrion outer membrane</keyword>
<comment type="similarity">
    <text evidence="2 12">Belongs to the taffazin family.</text>
</comment>
<dbReference type="PANTHER" id="PTHR12497:SF0">
    <property type="entry name" value="TAFAZZIN"/>
    <property type="match status" value="1"/>
</dbReference>
<dbReference type="CDD" id="cd07989">
    <property type="entry name" value="LPLAT_AGPAT-like"/>
    <property type="match status" value="1"/>
</dbReference>
<comment type="subcellular location">
    <subcellularLocation>
        <location evidence="1">Mitochondrion inner membrane</location>
        <topology evidence="1">Peripheral membrane protein</topology>
        <orientation evidence="1">Intermembrane side</orientation>
    </subcellularLocation>
    <subcellularLocation>
        <location evidence="10">Mitochondrion outer membrane</location>
        <topology evidence="10">Peripheral membrane protein</topology>
        <orientation evidence="10">Intermembrane side</orientation>
    </subcellularLocation>
</comment>
<protein>
    <recommendedName>
        <fullName evidence="12">Tafazzin family protein</fullName>
    </recommendedName>
</protein>
<evidence type="ECO:0000256" key="11">
    <source>
        <dbReference type="ARBA" id="ARBA00047906"/>
    </source>
</evidence>
<evidence type="ECO:0000256" key="1">
    <source>
        <dbReference type="ARBA" id="ARBA00004137"/>
    </source>
</evidence>
<sequence length="271" mass="31118">MGSVPFAVGAFSKLFLRYGCRDVRVEGLPTFLQALQSDRGVLTLANHVSVVDEPFMWGSIPLRNFLNSRQLRWTLGASDMMFNGKVDSWFFTKGQVIETFRGKGIYQKALDVATKKLDEGNWVHIFPEGRIKQEDLHNLRRFKWGISRILMECERLPLIIPVWIKGFEQVMDEPRVSPNFAPRLGKDVTIMFGESINSAIEPHLATYHELFPQGWRPATYDRPVGADLEAEPKELALMRSEMAEALRRELMRLGDRVEEVERQPPSKLVGW</sequence>
<organism evidence="14 15">
    <name type="scientific">Rhodotorula taiwanensis</name>
    <dbReference type="NCBI Taxonomy" id="741276"/>
    <lineage>
        <taxon>Eukaryota</taxon>
        <taxon>Fungi</taxon>
        <taxon>Dikarya</taxon>
        <taxon>Basidiomycota</taxon>
        <taxon>Pucciniomycotina</taxon>
        <taxon>Microbotryomycetes</taxon>
        <taxon>Sporidiobolales</taxon>
        <taxon>Sporidiobolaceae</taxon>
        <taxon>Rhodotorula</taxon>
    </lineage>
</organism>
<dbReference type="PANTHER" id="PTHR12497">
    <property type="entry name" value="TAZ PROTEIN TAFAZZIN"/>
    <property type="match status" value="1"/>
</dbReference>
<evidence type="ECO:0000256" key="9">
    <source>
        <dbReference type="ARBA" id="ARBA00023315"/>
    </source>
</evidence>
<evidence type="ECO:0000313" key="14">
    <source>
        <dbReference type="EMBL" id="POY70344.1"/>
    </source>
</evidence>
<accession>A0A2S5B0N4</accession>
<dbReference type="GO" id="GO:0005741">
    <property type="term" value="C:mitochondrial outer membrane"/>
    <property type="evidence" value="ECO:0007669"/>
    <property type="project" value="UniProtKB-SubCell"/>
</dbReference>
<dbReference type="Proteomes" id="UP000237144">
    <property type="component" value="Unassembled WGS sequence"/>
</dbReference>
<feature type="domain" description="Phospholipid/glycerol acyltransferase" evidence="13">
    <location>
        <begin position="41"/>
        <end position="167"/>
    </location>
</feature>
<dbReference type="Pfam" id="PF01553">
    <property type="entry name" value="Acyltransferase"/>
    <property type="match status" value="1"/>
</dbReference>
<evidence type="ECO:0000256" key="2">
    <source>
        <dbReference type="ARBA" id="ARBA00010524"/>
    </source>
</evidence>
<keyword evidence="9" id="KW-0012">Acyltransferase</keyword>
<evidence type="ECO:0000256" key="6">
    <source>
        <dbReference type="ARBA" id="ARBA00023098"/>
    </source>
</evidence>
<name>A0A2S5B0N4_9BASI</name>
<evidence type="ECO:0000256" key="10">
    <source>
        <dbReference type="ARBA" id="ARBA00024323"/>
    </source>
</evidence>
<evidence type="ECO:0000256" key="3">
    <source>
        <dbReference type="ARBA" id="ARBA00022679"/>
    </source>
</evidence>
<keyword evidence="15" id="KW-1185">Reference proteome</keyword>
<evidence type="ECO:0000256" key="8">
    <source>
        <dbReference type="ARBA" id="ARBA00023136"/>
    </source>
</evidence>
<comment type="caution">
    <text evidence="14">The sequence shown here is derived from an EMBL/GenBank/DDBJ whole genome shotgun (WGS) entry which is preliminary data.</text>
</comment>
<comment type="catalytic activity">
    <reaction evidence="11">
        <text>1'-[1,2-diacyl-sn-glycero-3-phospho],3'-[1-acyl-sn-glycero-3-phospho]-glycerol + a 1,2-diacyl-sn-glycero-3-phosphocholine = a cardiolipin + a 1-acyl-sn-glycero-3-phosphocholine</text>
        <dbReference type="Rhea" id="RHEA:33731"/>
        <dbReference type="ChEBI" id="CHEBI:57643"/>
        <dbReference type="ChEBI" id="CHEBI:58168"/>
        <dbReference type="ChEBI" id="CHEBI:62237"/>
        <dbReference type="ChEBI" id="CHEBI:64743"/>
    </reaction>
    <physiologicalReaction direction="left-to-right" evidence="11">
        <dbReference type="Rhea" id="RHEA:33732"/>
    </physiologicalReaction>
    <physiologicalReaction direction="right-to-left" evidence="11">
        <dbReference type="Rhea" id="RHEA:33733"/>
    </physiologicalReaction>
</comment>
<dbReference type="SMART" id="SM00563">
    <property type="entry name" value="PlsC"/>
    <property type="match status" value="1"/>
</dbReference>
<evidence type="ECO:0000313" key="15">
    <source>
        <dbReference type="Proteomes" id="UP000237144"/>
    </source>
</evidence>
<keyword evidence="8" id="KW-0472">Membrane</keyword>
<dbReference type="GO" id="GO:0035965">
    <property type="term" value="P:cardiolipin acyl-chain remodeling"/>
    <property type="evidence" value="ECO:0007669"/>
    <property type="project" value="TreeGrafter"/>
</dbReference>
<dbReference type="OrthoDB" id="193467at2759"/>
<dbReference type="GO" id="GO:0005743">
    <property type="term" value="C:mitochondrial inner membrane"/>
    <property type="evidence" value="ECO:0007669"/>
    <property type="project" value="UniProtKB-SubCell"/>
</dbReference>
<proteinExistence type="inferred from homology"/>
<dbReference type="EMBL" id="PJQD01000122">
    <property type="protein sequence ID" value="POY70344.1"/>
    <property type="molecule type" value="Genomic_DNA"/>
</dbReference>
<evidence type="ECO:0000259" key="13">
    <source>
        <dbReference type="SMART" id="SM00563"/>
    </source>
</evidence>
<dbReference type="InterPro" id="IPR002123">
    <property type="entry name" value="Plipid/glycerol_acylTrfase"/>
</dbReference>
<evidence type="ECO:0000256" key="12">
    <source>
        <dbReference type="RuleBase" id="RU365062"/>
    </source>
</evidence>
<gene>
    <name evidence="14" type="ORF">BMF94_6624</name>
</gene>
<dbReference type="InterPro" id="IPR000872">
    <property type="entry name" value="Tafazzin"/>
</dbReference>
<evidence type="ECO:0000256" key="4">
    <source>
        <dbReference type="ARBA" id="ARBA00022787"/>
    </source>
</evidence>
<keyword evidence="5" id="KW-0999">Mitochondrion inner membrane</keyword>